<name>A0AAU9J2V0_9CILI</name>
<dbReference type="EMBL" id="CAJZBQ010000032">
    <property type="protein sequence ID" value="CAG9322478.1"/>
    <property type="molecule type" value="Genomic_DNA"/>
</dbReference>
<sequence length="491" mass="57378">MLKPKQYEESLNRRLATAHTNFSTSVSAQQRAKVLNEARPLLDAHLKCREIWEALLLADYKKDGLLNDAALQFLLDKQAKHLGELLLVRNVDDLLDLLDEDEDGFLNEDEQILLFSTIKERMQICADELCNIHEYSLYKELMKAIRSLESDIINFQRTLRLRTHDKEISLYHDIGIQKKEKFKEQWNKIFEDFATDCQEKMQKLKEIHARQIEELNETLQKDVEFVKIKPKPVMKELQVREKVVAINERYAEAQQIRNELKSLEIEEQNRVENKILEEQEKKRKKLLKRQEKEINHVLIKNSTEYNKLKIKMQQDEIRLEKEIKLHIHDITKNQNLASRLAEKVGMTRDELRRTKEKSKKLKEFLADNKKVQPRRKNLAISTAPASFLPGTTKSKSIVNKVGAMSTVSASLGYRSTSPLKYTLKNVTKFNIKSDATGNDRPVNVLPDYMTSTSLTSKTGKLLKQSNKEKDSFPRLTNFYNDKLERVEENLI</sequence>
<dbReference type="PANTHER" id="PTHR47026:SF2">
    <property type="entry name" value="FLAGELLAR ASSOCIATED PROTEIN"/>
    <property type="match status" value="1"/>
</dbReference>
<evidence type="ECO:0000313" key="3">
    <source>
        <dbReference type="Proteomes" id="UP001162131"/>
    </source>
</evidence>
<dbReference type="InterPro" id="IPR011992">
    <property type="entry name" value="EF-hand-dom_pair"/>
</dbReference>
<keyword evidence="3" id="KW-1185">Reference proteome</keyword>
<feature type="coiled-coil region" evidence="1">
    <location>
        <begin position="198"/>
        <end position="296"/>
    </location>
</feature>
<evidence type="ECO:0008006" key="4">
    <source>
        <dbReference type="Google" id="ProtNLM"/>
    </source>
</evidence>
<evidence type="ECO:0000256" key="1">
    <source>
        <dbReference type="SAM" id="Coils"/>
    </source>
</evidence>
<gene>
    <name evidence="2" type="ORF">BSTOLATCC_MIC31610</name>
</gene>
<dbReference type="Proteomes" id="UP001162131">
    <property type="component" value="Unassembled WGS sequence"/>
</dbReference>
<comment type="caution">
    <text evidence="2">The sequence shown here is derived from an EMBL/GenBank/DDBJ whole genome shotgun (WGS) entry which is preliminary data.</text>
</comment>
<keyword evidence="1" id="KW-0175">Coiled coil</keyword>
<organism evidence="2 3">
    <name type="scientific">Blepharisma stoltei</name>
    <dbReference type="NCBI Taxonomy" id="1481888"/>
    <lineage>
        <taxon>Eukaryota</taxon>
        <taxon>Sar</taxon>
        <taxon>Alveolata</taxon>
        <taxon>Ciliophora</taxon>
        <taxon>Postciliodesmatophora</taxon>
        <taxon>Heterotrichea</taxon>
        <taxon>Heterotrichida</taxon>
        <taxon>Blepharismidae</taxon>
        <taxon>Blepharisma</taxon>
    </lineage>
</organism>
<protein>
    <recommendedName>
        <fullName evidence="4">EF-hand domain-containing protein</fullName>
    </recommendedName>
</protein>
<dbReference type="PANTHER" id="PTHR47026">
    <property type="entry name" value="PIGMENTOSA GTPASE REGULATOR-LIKE PROTEIN, PUTATIVE-RELATED"/>
    <property type="match status" value="1"/>
</dbReference>
<reference evidence="2" key="1">
    <citation type="submission" date="2021-09" db="EMBL/GenBank/DDBJ databases">
        <authorList>
            <consortium name="AG Swart"/>
            <person name="Singh M."/>
            <person name="Singh A."/>
            <person name="Seah K."/>
            <person name="Emmerich C."/>
        </authorList>
    </citation>
    <scope>NUCLEOTIDE SEQUENCE</scope>
    <source>
        <strain evidence="2">ATCC30299</strain>
    </source>
</reference>
<dbReference type="SUPFAM" id="SSF47473">
    <property type="entry name" value="EF-hand"/>
    <property type="match status" value="1"/>
</dbReference>
<proteinExistence type="predicted"/>
<dbReference type="AlphaFoldDB" id="A0AAU9J2V0"/>
<accession>A0AAU9J2V0</accession>
<evidence type="ECO:0000313" key="2">
    <source>
        <dbReference type="EMBL" id="CAG9322478.1"/>
    </source>
</evidence>